<dbReference type="Proteomes" id="UP001215598">
    <property type="component" value="Unassembled WGS sequence"/>
</dbReference>
<organism evidence="6 7">
    <name type="scientific">Mycena metata</name>
    <dbReference type="NCBI Taxonomy" id="1033252"/>
    <lineage>
        <taxon>Eukaryota</taxon>
        <taxon>Fungi</taxon>
        <taxon>Dikarya</taxon>
        <taxon>Basidiomycota</taxon>
        <taxon>Agaricomycotina</taxon>
        <taxon>Agaricomycetes</taxon>
        <taxon>Agaricomycetidae</taxon>
        <taxon>Agaricales</taxon>
        <taxon>Marasmiineae</taxon>
        <taxon>Mycenaceae</taxon>
        <taxon>Mycena</taxon>
    </lineage>
</organism>
<feature type="domain" description="HMG box" evidence="5">
    <location>
        <begin position="84"/>
        <end position="153"/>
    </location>
</feature>
<dbReference type="InterPro" id="IPR009071">
    <property type="entry name" value="HMG_box_dom"/>
</dbReference>
<dbReference type="GO" id="GO:0000978">
    <property type="term" value="F:RNA polymerase II cis-regulatory region sequence-specific DNA binding"/>
    <property type="evidence" value="ECO:0007669"/>
    <property type="project" value="TreeGrafter"/>
</dbReference>
<dbReference type="CDD" id="cd01389">
    <property type="entry name" value="HMG-box_ROX1-like"/>
    <property type="match status" value="1"/>
</dbReference>
<feature type="region of interest" description="Disordered" evidence="4">
    <location>
        <begin position="1"/>
        <end position="88"/>
    </location>
</feature>
<gene>
    <name evidence="6" type="ORF">B0H16DRAFT_5758</name>
</gene>
<evidence type="ECO:0000256" key="1">
    <source>
        <dbReference type="ARBA" id="ARBA00023125"/>
    </source>
</evidence>
<accession>A0AAD7KKM7</accession>
<dbReference type="PANTHER" id="PTHR45789">
    <property type="entry name" value="FI18025P1"/>
    <property type="match status" value="1"/>
</dbReference>
<evidence type="ECO:0000256" key="2">
    <source>
        <dbReference type="ARBA" id="ARBA00023242"/>
    </source>
</evidence>
<feature type="region of interest" description="Disordered" evidence="4">
    <location>
        <begin position="335"/>
        <end position="358"/>
    </location>
</feature>
<dbReference type="Pfam" id="PF00505">
    <property type="entry name" value="HMG_box"/>
    <property type="match status" value="1"/>
</dbReference>
<dbReference type="AlphaFoldDB" id="A0AAD7KKM7"/>
<feature type="compositionally biased region" description="Low complexity" evidence="4">
    <location>
        <begin position="149"/>
        <end position="159"/>
    </location>
</feature>
<dbReference type="Gene3D" id="1.10.30.10">
    <property type="entry name" value="High mobility group box domain"/>
    <property type="match status" value="1"/>
</dbReference>
<dbReference type="PANTHER" id="PTHR45789:SF2">
    <property type="entry name" value="FI18025P1"/>
    <property type="match status" value="1"/>
</dbReference>
<feature type="compositionally biased region" description="Polar residues" evidence="4">
    <location>
        <begin position="235"/>
        <end position="245"/>
    </location>
</feature>
<name>A0AAD7KKM7_9AGAR</name>
<dbReference type="EMBL" id="JARKIB010000001">
    <property type="protein sequence ID" value="KAJ7785786.1"/>
    <property type="molecule type" value="Genomic_DNA"/>
</dbReference>
<evidence type="ECO:0000313" key="6">
    <source>
        <dbReference type="EMBL" id="KAJ7785786.1"/>
    </source>
</evidence>
<dbReference type="InterPro" id="IPR051356">
    <property type="entry name" value="SOX/SOX-like_TF"/>
</dbReference>
<feature type="compositionally biased region" description="Basic residues" evidence="4">
    <location>
        <begin position="204"/>
        <end position="217"/>
    </location>
</feature>
<dbReference type="SMART" id="SM00398">
    <property type="entry name" value="HMG"/>
    <property type="match status" value="1"/>
</dbReference>
<dbReference type="SUPFAM" id="SSF47095">
    <property type="entry name" value="HMG-box"/>
    <property type="match status" value="1"/>
</dbReference>
<keyword evidence="1 3" id="KW-0238">DNA-binding</keyword>
<sequence length="388" mass="42794">MPPVRTVPSRRSRRLSTQEIDDDDWESCGDLLYPDSDAEPTISEPTSPIVLPAATSSPHTSSTVHSTAGSVRTSHARQRSRDHIPRPPNAFICFRSDYCLLEKQKSDGQRDHRFVSKDAAAAWHQSSEAVKTKYKLIAREKKQQHAQMYPGYTYSPGSPRGSGGKGKKRKADDDWDYEECIPRSKPRRGSRAVAKPLRAAPAPKSKRTGRSTRKRSRVVAAPSAPSPDIERSETPELSPNTSVESPHSELGTPVDAFHPTFDEDDFVPTACIPHLNLDATNENKDLTPGEATLAGHEVIYKAGTSEETRDAFPFFRPDGTYYAPAYYASASVPSPIDSGSSASAPSPTDSSSSSDEDTELMPFNYKEVQFTNPFAIEFEDLIDVDRLY</sequence>
<evidence type="ECO:0000256" key="3">
    <source>
        <dbReference type="PROSITE-ProRule" id="PRU00267"/>
    </source>
</evidence>
<proteinExistence type="predicted"/>
<feature type="region of interest" description="Disordered" evidence="4">
    <location>
        <begin position="139"/>
        <end position="249"/>
    </location>
</feature>
<protein>
    <recommendedName>
        <fullName evidence="5">HMG box domain-containing protein</fullName>
    </recommendedName>
</protein>
<keyword evidence="7" id="KW-1185">Reference proteome</keyword>
<dbReference type="GO" id="GO:0005634">
    <property type="term" value="C:nucleus"/>
    <property type="evidence" value="ECO:0007669"/>
    <property type="project" value="UniProtKB-UniRule"/>
</dbReference>
<evidence type="ECO:0000256" key="4">
    <source>
        <dbReference type="SAM" id="MobiDB-lite"/>
    </source>
</evidence>
<keyword evidence="2 3" id="KW-0539">Nucleus</keyword>
<dbReference type="InterPro" id="IPR036910">
    <property type="entry name" value="HMG_box_dom_sf"/>
</dbReference>
<feature type="DNA-binding region" description="HMG box" evidence="3">
    <location>
        <begin position="84"/>
        <end position="153"/>
    </location>
</feature>
<feature type="compositionally biased region" description="Low complexity" evidence="4">
    <location>
        <begin position="335"/>
        <end position="353"/>
    </location>
</feature>
<dbReference type="GO" id="GO:0000981">
    <property type="term" value="F:DNA-binding transcription factor activity, RNA polymerase II-specific"/>
    <property type="evidence" value="ECO:0007669"/>
    <property type="project" value="TreeGrafter"/>
</dbReference>
<feature type="compositionally biased region" description="Low complexity" evidence="4">
    <location>
        <begin position="52"/>
        <end position="68"/>
    </location>
</feature>
<evidence type="ECO:0000259" key="5">
    <source>
        <dbReference type="PROSITE" id="PS50118"/>
    </source>
</evidence>
<reference evidence="6" key="1">
    <citation type="submission" date="2023-03" db="EMBL/GenBank/DDBJ databases">
        <title>Massive genome expansion in bonnet fungi (Mycena s.s.) driven by repeated elements and novel gene families across ecological guilds.</title>
        <authorList>
            <consortium name="Lawrence Berkeley National Laboratory"/>
            <person name="Harder C.B."/>
            <person name="Miyauchi S."/>
            <person name="Viragh M."/>
            <person name="Kuo A."/>
            <person name="Thoen E."/>
            <person name="Andreopoulos B."/>
            <person name="Lu D."/>
            <person name="Skrede I."/>
            <person name="Drula E."/>
            <person name="Henrissat B."/>
            <person name="Morin E."/>
            <person name="Kohler A."/>
            <person name="Barry K."/>
            <person name="LaButti K."/>
            <person name="Morin E."/>
            <person name="Salamov A."/>
            <person name="Lipzen A."/>
            <person name="Mereny Z."/>
            <person name="Hegedus B."/>
            <person name="Baldrian P."/>
            <person name="Stursova M."/>
            <person name="Weitz H."/>
            <person name="Taylor A."/>
            <person name="Grigoriev I.V."/>
            <person name="Nagy L.G."/>
            <person name="Martin F."/>
            <person name="Kauserud H."/>
        </authorList>
    </citation>
    <scope>NUCLEOTIDE SEQUENCE</scope>
    <source>
        <strain evidence="6">CBHHK182m</strain>
    </source>
</reference>
<dbReference type="PROSITE" id="PS50118">
    <property type="entry name" value="HMG_BOX_2"/>
    <property type="match status" value="1"/>
</dbReference>
<comment type="caution">
    <text evidence="6">The sequence shown here is derived from an EMBL/GenBank/DDBJ whole genome shotgun (WGS) entry which is preliminary data.</text>
</comment>
<evidence type="ECO:0000313" key="7">
    <source>
        <dbReference type="Proteomes" id="UP001215598"/>
    </source>
</evidence>